<dbReference type="PANTHER" id="PTHR30570">
    <property type="entry name" value="PERIPLASMIC PHOSPHATE BINDING COMPONENT OF PHOSPHATE ABC TRANSPORTER"/>
    <property type="match status" value="1"/>
</dbReference>
<evidence type="ECO:0000259" key="3">
    <source>
        <dbReference type="Pfam" id="PF12849"/>
    </source>
</evidence>
<reference evidence="4" key="1">
    <citation type="submission" date="2022-06" db="EMBL/GenBank/DDBJ databases">
        <title>New cyanobacteria of genus Symplocastrum in benthos of Lake Baikal.</title>
        <authorList>
            <person name="Sorokovikova E."/>
            <person name="Tikhonova I."/>
            <person name="Krasnopeev A."/>
            <person name="Evseev P."/>
            <person name="Gladkikh A."/>
            <person name="Belykh O."/>
        </authorList>
    </citation>
    <scope>NUCLEOTIDE SEQUENCE</scope>
    <source>
        <strain evidence="4">BBK-W-15</strain>
    </source>
</reference>
<protein>
    <submittedName>
        <fullName evidence="4">Phosphate ABC transporter substrate-binding protein</fullName>
    </submittedName>
</protein>
<dbReference type="Pfam" id="PF12849">
    <property type="entry name" value="PBP_like_2"/>
    <property type="match status" value="1"/>
</dbReference>
<dbReference type="SUPFAM" id="SSF53850">
    <property type="entry name" value="Periplasmic binding protein-like II"/>
    <property type="match status" value="1"/>
</dbReference>
<comment type="caution">
    <text evidence="4">The sequence shown here is derived from an EMBL/GenBank/DDBJ whole genome shotgun (WGS) entry which is preliminary data.</text>
</comment>
<keyword evidence="1" id="KW-0732">Signal</keyword>
<evidence type="ECO:0000256" key="1">
    <source>
        <dbReference type="ARBA" id="ARBA00022729"/>
    </source>
</evidence>
<keyword evidence="2" id="KW-0812">Transmembrane</keyword>
<dbReference type="InterPro" id="IPR024370">
    <property type="entry name" value="PBP_domain"/>
</dbReference>
<dbReference type="Gene3D" id="3.40.190.10">
    <property type="entry name" value="Periplasmic binding protein-like II"/>
    <property type="match status" value="2"/>
</dbReference>
<dbReference type="AlphaFoldDB" id="A0AAE3KPW6"/>
<dbReference type="InterPro" id="IPR050811">
    <property type="entry name" value="Phosphate_ABC_transporter"/>
</dbReference>
<accession>A0AAE3KPW6</accession>
<gene>
    <name evidence="4" type="ORF">NJ959_16805</name>
</gene>
<organism evidence="4 5">
    <name type="scientific">Limnofasciculus baicalensis BBK-W-15</name>
    <dbReference type="NCBI Taxonomy" id="2699891"/>
    <lineage>
        <taxon>Bacteria</taxon>
        <taxon>Bacillati</taxon>
        <taxon>Cyanobacteriota</taxon>
        <taxon>Cyanophyceae</taxon>
        <taxon>Coleofasciculales</taxon>
        <taxon>Coleofasciculaceae</taxon>
        <taxon>Limnofasciculus</taxon>
        <taxon>Limnofasciculus baicalensis</taxon>
    </lineage>
</organism>
<evidence type="ECO:0000313" key="4">
    <source>
        <dbReference type="EMBL" id="MCP2730093.1"/>
    </source>
</evidence>
<dbReference type="RefSeq" id="WP_254012858.1">
    <property type="nucleotide sequence ID" value="NZ_JAMZMM010000168.1"/>
</dbReference>
<evidence type="ECO:0000313" key="5">
    <source>
        <dbReference type="Proteomes" id="UP001204953"/>
    </source>
</evidence>
<evidence type="ECO:0000256" key="2">
    <source>
        <dbReference type="SAM" id="Phobius"/>
    </source>
</evidence>
<name>A0AAE3KPW6_9CYAN</name>
<keyword evidence="2" id="KW-1133">Transmembrane helix</keyword>
<keyword evidence="2" id="KW-0472">Membrane</keyword>
<dbReference type="PANTHER" id="PTHR30570:SF1">
    <property type="entry name" value="PHOSPHATE-BINDING PROTEIN PSTS"/>
    <property type="match status" value="1"/>
</dbReference>
<sequence>MAQKSSGPPPIAFVLLLLALAGGGYWWFVMKPKAQVATIPGQTTQPLPGSSLPTTNIAPPVSVPPGTAIRIDGSTSMVTINQNLKRAFETQFPGTTVTPQANGSENGIKAVIAGQADIAAVSRPLTSAEQAQGLAAQPIGADQIAIVVGKTNPFQGGLTSAQVASIFQGQINNWSGVGGQPGTLRVVNRPIASGTHQAFKDLALRGGNFGTTPNITTLPRDETTGLLRELKTDGIGYGTYSQIKNQQTVRVVPIDGITPDAPNYPFGRQLFYVYKNPPTPAVQSYLGYTGTPQGQQAILAGG</sequence>
<feature type="transmembrane region" description="Helical" evidence="2">
    <location>
        <begin position="12"/>
        <end position="29"/>
    </location>
</feature>
<feature type="domain" description="PBP" evidence="3">
    <location>
        <begin position="67"/>
        <end position="288"/>
    </location>
</feature>
<dbReference type="Proteomes" id="UP001204953">
    <property type="component" value="Unassembled WGS sequence"/>
</dbReference>
<dbReference type="CDD" id="cd13653">
    <property type="entry name" value="PBP2_phosphate_like_1"/>
    <property type="match status" value="1"/>
</dbReference>
<keyword evidence="5" id="KW-1185">Reference proteome</keyword>
<dbReference type="EMBL" id="JAMZMM010000168">
    <property type="protein sequence ID" value="MCP2730093.1"/>
    <property type="molecule type" value="Genomic_DNA"/>
</dbReference>
<proteinExistence type="predicted"/>